<evidence type="ECO:0000256" key="9">
    <source>
        <dbReference type="PIRSR" id="PIRSR017269-1"/>
    </source>
</evidence>
<feature type="binding site" evidence="9">
    <location>
        <begin position="88"/>
        <end position="91"/>
    </location>
    <ligand>
        <name>S-adenosyl-L-methionine</name>
        <dbReference type="ChEBI" id="CHEBI:59789"/>
    </ligand>
</feature>
<evidence type="ECO:0000259" key="10">
    <source>
        <dbReference type="Pfam" id="PF08704"/>
    </source>
</evidence>
<gene>
    <name evidence="11" type="ORF">SARC_11791</name>
</gene>
<name>A0A0L0FGV5_9EUKA</name>
<keyword evidence="5 8" id="KW-0949">S-adenosyl-L-methionine</keyword>
<keyword evidence="4 8" id="KW-0808">Transferase</keyword>
<dbReference type="EC" id="2.1.1.220" evidence="2 8"/>
<proteinExistence type="inferred from homology"/>
<comment type="catalytic activity">
    <reaction evidence="8">
        <text>adenosine(58) in tRNA + S-adenosyl-L-methionine = N(1)-methyladenosine(58) in tRNA + S-adenosyl-L-homocysteine + H(+)</text>
        <dbReference type="Rhea" id="RHEA:43152"/>
        <dbReference type="Rhea" id="RHEA-COMP:10365"/>
        <dbReference type="Rhea" id="RHEA-COMP:10366"/>
        <dbReference type="ChEBI" id="CHEBI:15378"/>
        <dbReference type="ChEBI" id="CHEBI:57856"/>
        <dbReference type="ChEBI" id="CHEBI:59789"/>
        <dbReference type="ChEBI" id="CHEBI:74411"/>
        <dbReference type="ChEBI" id="CHEBI:74491"/>
        <dbReference type="EC" id="2.1.1.220"/>
    </reaction>
</comment>
<reference evidence="11 12" key="1">
    <citation type="submission" date="2011-02" db="EMBL/GenBank/DDBJ databases">
        <title>The Genome Sequence of Sphaeroforma arctica JP610.</title>
        <authorList>
            <consortium name="The Broad Institute Genome Sequencing Platform"/>
            <person name="Russ C."/>
            <person name="Cuomo C."/>
            <person name="Young S.K."/>
            <person name="Zeng Q."/>
            <person name="Gargeya S."/>
            <person name="Alvarado L."/>
            <person name="Berlin A."/>
            <person name="Chapman S.B."/>
            <person name="Chen Z."/>
            <person name="Freedman E."/>
            <person name="Gellesch M."/>
            <person name="Goldberg J."/>
            <person name="Griggs A."/>
            <person name="Gujja S."/>
            <person name="Heilman E."/>
            <person name="Heiman D."/>
            <person name="Howarth C."/>
            <person name="Mehta T."/>
            <person name="Neiman D."/>
            <person name="Pearson M."/>
            <person name="Roberts A."/>
            <person name="Saif S."/>
            <person name="Shea T."/>
            <person name="Shenoy N."/>
            <person name="Sisk P."/>
            <person name="Stolte C."/>
            <person name="Sykes S."/>
            <person name="White J."/>
            <person name="Yandava C."/>
            <person name="Burger G."/>
            <person name="Gray M.W."/>
            <person name="Holland P.W.H."/>
            <person name="King N."/>
            <person name="Lang F.B.F."/>
            <person name="Roger A.J."/>
            <person name="Ruiz-Trillo I."/>
            <person name="Haas B."/>
            <person name="Nusbaum C."/>
            <person name="Birren B."/>
        </authorList>
    </citation>
    <scope>NUCLEOTIDE SEQUENCE [LARGE SCALE GENOMIC DNA]</scope>
    <source>
        <strain evidence="11 12">JP610</strain>
    </source>
</reference>
<dbReference type="PROSITE" id="PS51620">
    <property type="entry name" value="SAM_TRM61"/>
    <property type="match status" value="1"/>
</dbReference>
<dbReference type="GO" id="GO:0031515">
    <property type="term" value="C:tRNA (m1A) methyltransferase complex"/>
    <property type="evidence" value="ECO:0007669"/>
    <property type="project" value="UniProtKB-UniRule"/>
</dbReference>
<evidence type="ECO:0000256" key="8">
    <source>
        <dbReference type="PIRNR" id="PIRNR017269"/>
    </source>
</evidence>
<dbReference type="SUPFAM" id="SSF53335">
    <property type="entry name" value="S-adenosyl-L-methionine-dependent methyltransferases"/>
    <property type="match status" value="1"/>
</dbReference>
<dbReference type="GO" id="GO:0160107">
    <property type="term" value="F:tRNA (adenine(58)-N1)-methyltransferase activity"/>
    <property type="evidence" value="ECO:0007669"/>
    <property type="project" value="UniProtKB-EC"/>
</dbReference>
<dbReference type="GO" id="GO:0005634">
    <property type="term" value="C:nucleus"/>
    <property type="evidence" value="ECO:0007669"/>
    <property type="project" value="UniProtKB-SubCell"/>
</dbReference>
<dbReference type="InterPro" id="IPR014816">
    <property type="entry name" value="tRNA_MeTrfase_Gcd14"/>
</dbReference>
<protein>
    <recommendedName>
        <fullName evidence="2 8">tRNA (adenine(58)-N(1))-methyltransferase</fullName>
        <ecNumber evidence="2 8">2.1.1.220</ecNumber>
    </recommendedName>
</protein>
<dbReference type="FunFam" id="3.40.50.150:FF:000247">
    <property type="entry name" value="tRNA (adenine(58)-N(1))-methyltransferase catalytic subunit TRM61"/>
    <property type="match status" value="1"/>
</dbReference>
<dbReference type="Pfam" id="PF08704">
    <property type="entry name" value="GCD14"/>
    <property type="match status" value="1"/>
</dbReference>
<organism evidence="11 12">
    <name type="scientific">Sphaeroforma arctica JP610</name>
    <dbReference type="NCBI Taxonomy" id="667725"/>
    <lineage>
        <taxon>Eukaryota</taxon>
        <taxon>Ichthyosporea</taxon>
        <taxon>Ichthyophonida</taxon>
        <taxon>Sphaeroforma</taxon>
    </lineage>
</organism>
<evidence type="ECO:0000313" key="12">
    <source>
        <dbReference type="Proteomes" id="UP000054560"/>
    </source>
</evidence>
<sequence>MQFVTIKDGDFTNNKSGTFKHTDLIGQRYGAKVQATMGFCHVLKPSAELWTSSLPHRTQILYTPDISMITMRLCLKPGSVVVESGTGSGSLSHAMVRSIAPTGHLYTFDFHEERVAQAKSDFKTHAVDNMVTSTHRDVMGTGFGLTGVADAVFLDLPGPWEAVPSAKQALKAEGGLVCSFSPCIEQVQRTCQALRDEGFVELETLETLQKPCHTNSFEIPEAEFRTLEHFEAMEKERVELEAMEMNDRPPKQKMAKKPPPEMHTVLHTRTMDKLAGHTGYLTFARIYQT</sequence>
<dbReference type="OrthoDB" id="1925287at2759"/>
<dbReference type="PANTHER" id="PTHR12133:SF2">
    <property type="entry name" value="TRNA (ADENINE(58)-N(1))-METHYLTRANSFERASE CATALYTIC SUBUNIT TRMT61A"/>
    <property type="match status" value="1"/>
</dbReference>
<evidence type="ECO:0000256" key="7">
    <source>
        <dbReference type="ARBA" id="ARBA00023242"/>
    </source>
</evidence>
<evidence type="ECO:0000256" key="6">
    <source>
        <dbReference type="ARBA" id="ARBA00022694"/>
    </source>
</evidence>
<dbReference type="Gene3D" id="3.10.330.20">
    <property type="match status" value="1"/>
</dbReference>
<comment type="similarity">
    <text evidence="8">Belongs to the class I-like SAM-binding methyltransferase superfamily. TRM61 family.</text>
</comment>
<dbReference type="PIRSF" id="PIRSF017269">
    <property type="entry name" value="GCD14"/>
    <property type="match status" value="1"/>
</dbReference>
<keyword evidence="3 8" id="KW-0489">Methyltransferase</keyword>
<dbReference type="InterPro" id="IPR029063">
    <property type="entry name" value="SAM-dependent_MTases_sf"/>
</dbReference>
<feature type="binding site" evidence="9">
    <location>
        <position position="109"/>
    </location>
    <ligand>
        <name>S-adenosyl-L-methionine</name>
        <dbReference type="ChEBI" id="CHEBI:59789"/>
    </ligand>
</feature>
<dbReference type="STRING" id="667725.A0A0L0FGV5"/>
<evidence type="ECO:0000313" key="11">
    <source>
        <dbReference type="EMBL" id="KNC75691.1"/>
    </source>
</evidence>
<dbReference type="InterPro" id="IPR049470">
    <property type="entry name" value="TRM61_C"/>
</dbReference>
<accession>A0A0L0FGV5</accession>
<dbReference type="GO" id="GO:0030488">
    <property type="term" value="P:tRNA methylation"/>
    <property type="evidence" value="ECO:0007669"/>
    <property type="project" value="InterPro"/>
</dbReference>
<dbReference type="EMBL" id="KQ243473">
    <property type="protein sequence ID" value="KNC75691.1"/>
    <property type="molecule type" value="Genomic_DNA"/>
</dbReference>
<evidence type="ECO:0000256" key="4">
    <source>
        <dbReference type="ARBA" id="ARBA00022679"/>
    </source>
</evidence>
<evidence type="ECO:0000256" key="1">
    <source>
        <dbReference type="ARBA" id="ARBA00004123"/>
    </source>
</evidence>
<feature type="domain" description="tRNA (adenine(58)-N(1))-methyltransferase catalytic subunit TRM61 C-terminal" evidence="10">
    <location>
        <begin position="38"/>
        <end position="285"/>
    </location>
</feature>
<evidence type="ECO:0000256" key="5">
    <source>
        <dbReference type="ARBA" id="ARBA00022691"/>
    </source>
</evidence>
<comment type="subcellular location">
    <subcellularLocation>
        <location evidence="1">Nucleus</location>
    </subcellularLocation>
</comment>
<dbReference type="Proteomes" id="UP000054560">
    <property type="component" value="Unassembled WGS sequence"/>
</dbReference>
<evidence type="ECO:0000256" key="3">
    <source>
        <dbReference type="ARBA" id="ARBA00022603"/>
    </source>
</evidence>
<keyword evidence="12" id="KW-1185">Reference proteome</keyword>
<dbReference type="GeneID" id="25912295"/>
<keyword evidence="6 8" id="KW-0819">tRNA processing</keyword>
<keyword evidence="7" id="KW-0539">Nucleus</keyword>
<feature type="binding site" evidence="9">
    <location>
        <position position="155"/>
    </location>
    <ligand>
        <name>S-adenosyl-L-methionine</name>
        <dbReference type="ChEBI" id="CHEBI:59789"/>
    </ligand>
</feature>
<dbReference type="RefSeq" id="XP_014149593.1">
    <property type="nucleotide sequence ID" value="XM_014294118.1"/>
</dbReference>
<dbReference type="PANTHER" id="PTHR12133">
    <property type="entry name" value="TRNA (ADENINE(58)-N(1))-METHYLTRANSFERASE"/>
    <property type="match status" value="1"/>
</dbReference>
<dbReference type="Gene3D" id="3.40.50.150">
    <property type="entry name" value="Vaccinia Virus protein VP39"/>
    <property type="match status" value="1"/>
</dbReference>
<dbReference type="eggNOG" id="KOG2915">
    <property type="taxonomic scope" value="Eukaryota"/>
</dbReference>
<dbReference type="AlphaFoldDB" id="A0A0L0FGV5"/>
<evidence type="ECO:0000256" key="2">
    <source>
        <dbReference type="ARBA" id="ARBA00012796"/>
    </source>
</evidence>